<dbReference type="Proteomes" id="UP001190700">
    <property type="component" value="Unassembled WGS sequence"/>
</dbReference>
<evidence type="ECO:0000256" key="1">
    <source>
        <dbReference type="SAM" id="MobiDB-lite"/>
    </source>
</evidence>
<evidence type="ECO:0000313" key="3">
    <source>
        <dbReference type="EMBL" id="KAK3257113.1"/>
    </source>
</evidence>
<dbReference type="EMBL" id="LGRX02020995">
    <property type="protein sequence ID" value="KAK3257113.1"/>
    <property type="molecule type" value="Genomic_DNA"/>
</dbReference>
<comment type="caution">
    <text evidence="3">The sequence shown here is derived from an EMBL/GenBank/DDBJ whole genome shotgun (WGS) entry which is preliminary data.</text>
</comment>
<gene>
    <name evidence="3" type="ORF">CYMTET_33788</name>
</gene>
<organism evidence="3 4">
    <name type="scientific">Cymbomonas tetramitiformis</name>
    <dbReference type="NCBI Taxonomy" id="36881"/>
    <lineage>
        <taxon>Eukaryota</taxon>
        <taxon>Viridiplantae</taxon>
        <taxon>Chlorophyta</taxon>
        <taxon>Pyramimonadophyceae</taxon>
        <taxon>Pyramimonadales</taxon>
        <taxon>Pyramimonadaceae</taxon>
        <taxon>Cymbomonas</taxon>
    </lineage>
</organism>
<keyword evidence="2" id="KW-0812">Transmembrane</keyword>
<reference evidence="3 4" key="1">
    <citation type="journal article" date="2015" name="Genome Biol. Evol.">
        <title>Comparative Genomics of a Bacterivorous Green Alga Reveals Evolutionary Causalities and Consequences of Phago-Mixotrophic Mode of Nutrition.</title>
        <authorList>
            <person name="Burns J.A."/>
            <person name="Paasch A."/>
            <person name="Narechania A."/>
            <person name="Kim E."/>
        </authorList>
    </citation>
    <scope>NUCLEOTIDE SEQUENCE [LARGE SCALE GENOMIC DNA]</scope>
    <source>
        <strain evidence="3 4">PLY_AMNH</strain>
    </source>
</reference>
<keyword evidence="2" id="KW-1133">Transmembrane helix</keyword>
<evidence type="ECO:0000313" key="4">
    <source>
        <dbReference type="Proteomes" id="UP001190700"/>
    </source>
</evidence>
<keyword evidence="4" id="KW-1185">Reference proteome</keyword>
<evidence type="ECO:0000256" key="2">
    <source>
        <dbReference type="SAM" id="Phobius"/>
    </source>
</evidence>
<feature type="compositionally biased region" description="Basic and acidic residues" evidence="1">
    <location>
        <begin position="15"/>
        <end position="38"/>
    </location>
</feature>
<accession>A0AAE0FCY9</accession>
<feature type="non-terminal residue" evidence="3">
    <location>
        <position position="228"/>
    </location>
</feature>
<protein>
    <submittedName>
        <fullName evidence="3">Uncharacterized protein</fullName>
    </submittedName>
</protein>
<keyword evidence="2" id="KW-0472">Membrane</keyword>
<name>A0AAE0FCY9_9CHLO</name>
<proteinExistence type="predicted"/>
<dbReference type="AlphaFoldDB" id="A0AAE0FCY9"/>
<feature type="region of interest" description="Disordered" evidence="1">
    <location>
        <begin position="1"/>
        <end position="38"/>
    </location>
</feature>
<feature type="transmembrane region" description="Helical" evidence="2">
    <location>
        <begin position="50"/>
        <end position="73"/>
    </location>
</feature>
<sequence>MSGNVKQRGRRAKHEAREANNSSDRKETAKRQLERGRELLNKTKTRMQRLIKIVLVTAGIGVFALTVIAMVLLERVESCRWPRHEMCEDFTYTIDLEYPLATTDPSGTYRGGKLLGMTGGQIDTLSFQQDYGTYKIIADENMETSDVRMRVCNRAVDQWFLTRTSYLTAEAVQVTKQNKTSWMTNVYLKSHTSGTYGGDIPCVRADVEVYIPVKCLLDDTKLKVEITK</sequence>